<evidence type="ECO:0000256" key="1">
    <source>
        <dbReference type="ARBA" id="ARBA00004651"/>
    </source>
</evidence>
<accession>A0A242KDR4</accession>
<protein>
    <recommendedName>
        <fullName evidence="11">Integral membrane protein</fullName>
    </recommendedName>
</protein>
<sequence length="358" mass="38531">MNQVVNDFYTVEGGNKVKLRQLFESITKNSFVSGVSLSFFVALISKGLAIFLPQLGGATIAILLGIVLGNAMGHQERFEKGTKFSESRLLEISVVLLGATVTFQTVAEMGLKGAIFIVILMSGTILFTYRMGKHLGFNQSMALMMAGGNAVCGSSAIASIAPVIGAKDEEKGQIITLVNLLGTIMMLTLPFIGLALFETDLIAKSALLGGTLQSVGQVVAGASLLDETVVQFAMLFKIMRILLLVVVVFIFEKMVSRTKTTHEATVGRTAKKKSLPWYVTGFLIVCIVNSLFHIPEFLSESAHFISGWCEVTALAAIGLRLNLKKFLKEGSKFMIYGLSVGAFQTIGAILLIFLLLKG</sequence>
<feature type="transmembrane region" description="Helical" evidence="7">
    <location>
        <begin position="141"/>
        <end position="162"/>
    </location>
</feature>
<feature type="transmembrane region" description="Helical" evidence="7">
    <location>
        <begin position="333"/>
        <end position="356"/>
    </location>
</feature>
<evidence type="ECO:0000256" key="6">
    <source>
        <dbReference type="ARBA" id="ARBA00023136"/>
    </source>
</evidence>
<dbReference type="GO" id="GO:0005886">
    <property type="term" value="C:plasma membrane"/>
    <property type="evidence" value="ECO:0007669"/>
    <property type="project" value="UniProtKB-SubCell"/>
</dbReference>
<feature type="transmembrane region" description="Helical" evidence="7">
    <location>
        <begin position="275"/>
        <end position="295"/>
    </location>
</feature>
<keyword evidence="3" id="KW-1003">Cell membrane</keyword>
<dbReference type="PANTHER" id="PTHR30106">
    <property type="entry name" value="INNER MEMBRANE PROTEIN YEIH-RELATED"/>
    <property type="match status" value="1"/>
</dbReference>
<proteinExistence type="inferred from homology"/>
<dbReference type="PANTHER" id="PTHR30106:SF2">
    <property type="entry name" value="UPF0324 INNER MEMBRANE PROTEIN YEIH"/>
    <property type="match status" value="1"/>
</dbReference>
<evidence type="ECO:0000313" key="8">
    <source>
        <dbReference type="EMBL" id="OTP18928.1"/>
    </source>
</evidence>
<keyword evidence="4 7" id="KW-0812">Transmembrane</keyword>
<keyword evidence="6 7" id="KW-0472">Membrane</keyword>
<dbReference type="EMBL" id="NGMM01000001">
    <property type="protein sequence ID" value="OTP18928.1"/>
    <property type="molecule type" value="Genomic_DNA"/>
</dbReference>
<evidence type="ECO:0000256" key="3">
    <source>
        <dbReference type="ARBA" id="ARBA00022475"/>
    </source>
</evidence>
<gene>
    <name evidence="9" type="ORF">A5888_000712</name>
    <name evidence="8" type="ORF">A5888_000742</name>
</gene>
<feature type="transmembrane region" description="Helical" evidence="7">
    <location>
        <begin position="231"/>
        <end position="251"/>
    </location>
</feature>
<dbReference type="Pfam" id="PF03601">
    <property type="entry name" value="Cons_hypoth698"/>
    <property type="match status" value="1"/>
</dbReference>
<reference evidence="9" key="2">
    <citation type="submission" date="2017-05" db="EMBL/GenBank/DDBJ databases">
        <authorList>
            <consortium name="The Broad Institute Genomics Platform"/>
            <consortium name="The Broad Institute Genomic Center for Infectious Diseases"/>
            <person name="Earl A."/>
            <person name="Manson A."/>
            <person name="Schwartman J."/>
            <person name="Gilmore M."/>
            <person name="Abouelleil A."/>
            <person name="Cao P."/>
            <person name="Chapman S."/>
            <person name="Cusick C."/>
            <person name="Shea T."/>
            <person name="Young S."/>
            <person name="Neafsey D."/>
            <person name="Nusbaum C."/>
            <person name="Birren B."/>
        </authorList>
    </citation>
    <scope>NUCLEOTIDE SEQUENCE</scope>
    <source>
        <strain evidence="9">9E7_DIV0242</strain>
    </source>
</reference>
<dbReference type="InterPro" id="IPR018383">
    <property type="entry name" value="UPF0324_pro"/>
</dbReference>
<comment type="similarity">
    <text evidence="2">Belongs to the UPF0324 family.</text>
</comment>
<name>A0A242KDR4_9ENTE</name>
<dbReference type="EMBL" id="CP147247">
    <property type="protein sequence ID" value="WYJ88993.1"/>
    <property type="molecule type" value="Genomic_DNA"/>
</dbReference>
<evidence type="ECO:0000256" key="5">
    <source>
        <dbReference type="ARBA" id="ARBA00022989"/>
    </source>
</evidence>
<feature type="transmembrane region" description="Helical" evidence="7">
    <location>
        <begin position="113"/>
        <end position="129"/>
    </location>
</feature>
<evidence type="ECO:0000256" key="4">
    <source>
        <dbReference type="ARBA" id="ARBA00022692"/>
    </source>
</evidence>
<comment type="subcellular location">
    <subcellularLocation>
        <location evidence="1">Cell membrane</location>
        <topology evidence="1">Multi-pass membrane protein</topology>
    </subcellularLocation>
</comment>
<dbReference type="OrthoDB" id="9811391at2"/>
<feature type="transmembrane region" description="Helical" evidence="7">
    <location>
        <begin position="50"/>
        <end position="68"/>
    </location>
</feature>
<evidence type="ECO:0000256" key="7">
    <source>
        <dbReference type="SAM" id="Phobius"/>
    </source>
</evidence>
<organism evidence="8">
    <name type="scientific">Candidatus Enterococcus clewellii</name>
    <dbReference type="NCBI Taxonomy" id="1834193"/>
    <lineage>
        <taxon>Bacteria</taxon>
        <taxon>Bacillati</taxon>
        <taxon>Bacillota</taxon>
        <taxon>Bacilli</taxon>
        <taxon>Lactobacillales</taxon>
        <taxon>Enterococcaceae</taxon>
        <taxon>Enterococcus</taxon>
    </lineage>
</organism>
<evidence type="ECO:0000313" key="9">
    <source>
        <dbReference type="EMBL" id="WYJ88993.1"/>
    </source>
</evidence>
<keyword evidence="5 7" id="KW-1133">Transmembrane helix</keyword>
<reference evidence="9" key="3">
    <citation type="submission" date="2024-03" db="EMBL/GenBank/DDBJ databases">
        <title>The Genome Sequence of Enterococcus sp. DIV0242b.</title>
        <authorList>
            <consortium name="The Broad Institute Genomics Platform"/>
            <consortium name="The Broad Institute Microbial Omics Core"/>
            <consortium name="The Broad Institute Genomic Center for Infectious Diseases"/>
            <person name="Earl A."/>
            <person name="Manson A."/>
            <person name="Gilmore M."/>
            <person name="Schwartman J."/>
            <person name="Shea T."/>
            <person name="Abouelleil A."/>
            <person name="Cao P."/>
            <person name="Chapman S."/>
            <person name="Cusick C."/>
            <person name="Young S."/>
            <person name="Neafsey D."/>
            <person name="Nusbaum C."/>
            <person name="Birren B."/>
        </authorList>
    </citation>
    <scope>NUCLEOTIDE SEQUENCE</scope>
    <source>
        <strain evidence="9">9E7_DIV0242</strain>
    </source>
</reference>
<reference evidence="8" key="1">
    <citation type="submission" date="2017-05" db="EMBL/GenBank/DDBJ databases">
        <title>The Genome Sequence of Enterococcus sp. 9E7_DIV0242.</title>
        <authorList>
            <consortium name="The Broad Institute Genomics Platform"/>
            <consortium name="The Broad Institute Genomic Center for Infectious Diseases"/>
            <person name="Earl A."/>
            <person name="Manson A."/>
            <person name="Schwartman J."/>
            <person name="Gilmore M."/>
            <person name="Abouelleil A."/>
            <person name="Cao P."/>
            <person name="Chapman S."/>
            <person name="Cusick C."/>
            <person name="Shea T."/>
            <person name="Young S."/>
            <person name="Neafsey D."/>
            <person name="Nusbaum C."/>
            <person name="Birren B."/>
        </authorList>
    </citation>
    <scope>NUCLEOTIDE SEQUENCE [LARGE SCALE GENOMIC DNA]</scope>
    <source>
        <strain evidence="8">9E7_DIV0242</strain>
    </source>
</reference>
<feature type="transmembrane region" description="Helical" evidence="7">
    <location>
        <begin position="301"/>
        <end position="321"/>
    </location>
</feature>
<feature type="transmembrane region" description="Helical" evidence="7">
    <location>
        <begin position="174"/>
        <end position="197"/>
    </location>
</feature>
<dbReference type="Proteomes" id="UP000195141">
    <property type="component" value="Chromosome"/>
</dbReference>
<dbReference type="RefSeq" id="WP_086347851.1">
    <property type="nucleotide sequence ID" value="NZ_CP147247.1"/>
</dbReference>
<feature type="transmembrane region" description="Helical" evidence="7">
    <location>
        <begin position="26"/>
        <end position="44"/>
    </location>
</feature>
<evidence type="ECO:0000256" key="2">
    <source>
        <dbReference type="ARBA" id="ARBA00007977"/>
    </source>
</evidence>
<keyword evidence="10" id="KW-1185">Reference proteome</keyword>
<evidence type="ECO:0008006" key="11">
    <source>
        <dbReference type="Google" id="ProtNLM"/>
    </source>
</evidence>
<dbReference type="AlphaFoldDB" id="A0A242KDR4"/>
<evidence type="ECO:0000313" key="10">
    <source>
        <dbReference type="Proteomes" id="UP000195141"/>
    </source>
</evidence>